<dbReference type="GO" id="GO:0004853">
    <property type="term" value="F:uroporphyrinogen decarboxylase activity"/>
    <property type="evidence" value="ECO:0007669"/>
    <property type="project" value="InterPro"/>
</dbReference>
<comment type="caution">
    <text evidence="2">The sequence shown here is derived from an EMBL/GenBank/DDBJ whole genome shotgun (WGS) entry which is preliminary data.</text>
</comment>
<name>A0A523V0J3_UNCAE</name>
<dbReference type="EMBL" id="SOJK01000036">
    <property type="protein sequence ID" value="TET48288.1"/>
    <property type="molecule type" value="Genomic_DNA"/>
</dbReference>
<dbReference type="InterPro" id="IPR038071">
    <property type="entry name" value="UROD/MetE-like_sf"/>
</dbReference>
<dbReference type="Proteomes" id="UP000320679">
    <property type="component" value="Unassembled WGS sequence"/>
</dbReference>
<protein>
    <recommendedName>
        <fullName evidence="1">Uroporphyrinogen decarboxylase (URO-D) domain-containing protein</fullName>
    </recommendedName>
</protein>
<accession>A0A523V0J3</accession>
<dbReference type="InterPro" id="IPR000257">
    <property type="entry name" value="Uroporphyrinogen_deCOase"/>
</dbReference>
<dbReference type="PANTHER" id="PTHR47099">
    <property type="entry name" value="METHYLCOBAMIDE:COM METHYLTRANSFERASE MTBA"/>
    <property type="match status" value="1"/>
</dbReference>
<organism evidence="2 3">
    <name type="scientific">Aerophobetes bacterium</name>
    <dbReference type="NCBI Taxonomy" id="2030807"/>
    <lineage>
        <taxon>Bacteria</taxon>
        <taxon>Candidatus Aerophobota</taxon>
    </lineage>
</organism>
<dbReference type="GO" id="GO:0006779">
    <property type="term" value="P:porphyrin-containing compound biosynthetic process"/>
    <property type="evidence" value="ECO:0007669"/>
    <property type="project" value="InterPro"/>
</dbReference>
<sequence length="399" mass="45770">MEEKIDKILGLLDPNKKAMETGKQRQEAIWRGDEPDFLPILIGGINNLYTEVGKCKIGYDWELKFAHGGLVGGVEVPEFDLFPHYDLKEQFYHQEKMLAEYTWELIARARCKSDAQLSIRSNHGCAIVPSIFGAKYQVFSDKPPWFKEHLSIDQIIHQDLNRIEEKGLYPKISEFMRYFKRKLQGKAQVYLPVVLGPFDTAHLLRGTDIFLDVYDHPSSVFKLMEKTTEIFIKSNILWKKVIDESLTAGMYDSVYMADCGVRITEDSSVLLSPEMWSKFVKPFIKKALKPFGGGVTHFCGKADYLLETHLSLPEVKGVNLGQPELYEYESTINKFIAAGKVFIGSCWPRRKDESVKDYFSRILSPLKGKKRSLIFQPAGEGEWPEPRKTIDLWHSLQDG</sequence>
<evidence type="ECO:0000259" key="1">
    <source>
        <dbReference type="Pfam" id="PF01208"/>
    </source>
</evidence>
<evidence type="ECO:0000313" key="2">
    <source>
        <dbReference type="EMBL" id="TET48288.1"/>
    </source>
</evidence>
<dbReference type="Pfam" id="PF01208">
    <property type="entry name" value="URO-D"/>
    <property type="match status" value="1"/>
</dbReference>
<dbReference type="SUPFAM" id="SSF51726">
    <property type="entry name" value="UROD/MetE-like"/>
    <property type="match status" value="1"/>
</dbReference>
<proteinExistence type="predicted"/>
<dbReference type="PANTHER" id="PTHR47099:SF1">
    <property type="entry name" value="METHYLCOBAMIDE:COM METHYLTRANSFERASE MTBA"/>
    <property type="match status" value="1"/>
</dbReference>
<gene>
    <name evidence="2" type="ORF">E3J59_00790</name>
</gene>
<dbReference type="Gene3D" id="3.20.20.210">
    <property type="match status" value="1"/>
</dbReference>
<evidence type="ECO:0000313" key="3">
    <source>
        <dbReference type="Proteomes" id="UP000320679"/>
    </source>
</evidence>
<reference evidence="2 3" key="1">
    <citation type="submission" date="2019-03" db="EMBL/GenBank/DDBJ databases">
        <title>Metabolic potential of uncultured bacteria and archaea associated with petroleum seepage in deep-sea sediments.</title>
        <authorList>
            <person name="Dong X."/>
            <person name="Hubert C."/>
        </authorList>
    </citation>
    <scope>NUCLEOTIDE SEQUENCE [LARGE SCALE GENOMIC DNA]</scope>
    <source>
        <strain evidence="2">E29_bin78</strain>
    </source>
</reference>
<feature type="domain" description="Uroporphyrinogen decarboxylase (URO-D)" evidence="1">
    <location>
        <begin position="92"/>
        <end position="320"/>
    </location>
</feature>
<dbReference type="AlphaFoldDB" id="A0A523V0J3"/>
<dbReference type="InterPro" id="IPR052024">
    <property type="entry name" value="Methanogen_methyltrans"/>
</dbReference>